<dbReference type="InterPro" id="IPR050486">
    <property type="entry name" value="Mannose-1P_guanyltransferase"/>
</dbReference>
<dbReference type="PROSITE" id="PS51371">
    <property type="entry name" value="CBS"/>
    <property type="match status" value="1"/>
</dbReference>
<keyword evidence="4" id="KW-1185">Reference proteome</keyword>
<evidence type="ECO:0000259" key="2">
    <source>
        <dbReference type="PROSITE" id="PS51371"/>
    </source>
</evidence>
<dbReference type="PATRIC" id="fig|768706.3.peg.311"/>
<dbReference type="PANTHER" id="PTHR22572">
    <property type="entry name" value="SUGAR-1-PHOSPHATE GUANYL TRANSFERASE"/>
    <property type="match status" value="1"/>
</dbReference>
<dbReference type="Gene3D" id="3.10.580.10">
    <property type="entry name" value="CBS-domain"/>
    <property type="match status" value="1"/>
</dbReference>
<dbReference type="InterPro" id="IPR000644">
    <property type="entry name" value="CBS_dom"/>
</dbReference>
<gene>
    <name evidence="3" type="ordered locus">Desor_0350</name>
</gene>
<feature type="domain" description="CBS" evidence="2">
    <location>
        <begin position="11"/>
        <end position="67"/>
    </location>
</feature>
<dbReference type="SUPFAM" id="SSF53448">
    <property type="entry name" value="Nucleotide-diphospho-sugar transferases"/>
    <property type="match status" value="1"/>
</dbReference>
<reference evidence="4" key="1">
    <citation type="submission" date="2011-11" db="EMBL/GenBank/DDBJ databases">
        <title>Complete sequence of Desulfosporosinus orientis DSM 765.</title>
        <authorList>
            <person name="Lucas S."/>
            <person name="Han J."/>
            <person name="Lapidus A."/>
            <person name="Cheng J.-F."/>
            <person name="Goodwin L."/>
            <person name="Pitluck S."/>
            <person name="Peters L."/>
            <person name="Ovchinnikova G."/>
            <person name="Teshima H."/>
            <person name="Detter J.C."/>
            <person name="Han C."/>
            <person name="Tapia R."/>
            <person name="Land M."/>
            <person name="Hauser L."/>
            <person name="Kyrpides N."/>
            <person name="Ivanova N."/>
            <person name="Pagani I."/>
            <person name="Pester M."/>
            <person name="Spring S."/>
            <person name="Ollivier B."/>
            <person name="Rattei T."/>
            <person name="Klenk H.-P."/>
            <person name="Wagner M."/>
            <person name="Loy A."/>
            <person name="Woyke T."/>
        </authorList>
    </citation>
    <scope>NUCLEOTIDE SEQUENCE [LARGE SCALE GENOMIC DNA]</scope>
    <source>
        <strain evidence="4">ATCC 19365 / DSM 765 / NCIMB 8382 / VKM B-1628</strain>
    </source>
</reference>
<dbReference type="STRING" id="768706.Desor_0350"/>
<dbReference type="EMBL" id="CP003108">
    <property type="protein sequence ID" value="AET66060.1"/>
    <property type="molecule type" value="Genomic_DNA"/>
</dbReference>
<accession>G7W544</accession>
<dbReference type="SUPFAM" id="SSF54631">
    <property type="entry name" value="CBS-domain pair"/>
    <property type="match status" value="1"/>
</dbReference>
<dbReference type="Gene3D" id="3.90.550.10">
    <property type="entry name" value="Spore Coat Polysaccharide Biosynthesis Protein SpsA, Chain A"/>
    <property type="match status" value="1"/>
</dbReference>
<evidence type="ECO:0000313" key="3">
    <source>
        <dbReference type="EMBL" id="AET66060.1"/>
    </source>
</evidence>
<dbReference type="KEGG" id="dor:Desor_0350"/>
<dbReference type="eggNOG" id="COG1208">
    <property type="taxonomic scope" value="Bacteria"/>
</dbReference>
<proteinExistence type="predicted"/>
<organism evidence="3 4">
    <name type="scientific">Desulfosporosinus orientis (strain ATCC 19365 / DSM 765 / NCIMB 8382 / VKM B-1628 / Singapore I)</name>
    <name type="common">Desulfotomaculum orientis</name>
    <dbReference type="NCBI Taxonomy" id="768706"/>
    <lineage>
        <taxon>Bacteria</taxon>
        <taxon>Bacillati</taxon>
        <taxon>Bacillota</taxon>
        <taxon>Clostridia</taxon>
        <taxon>Eubacteriales</taxon>
        <taxon>Desulfitobacteriaceae</taxon>
        <taxon>Desulfosporosinus</taxon>
    </lineage>
</organism>
<dbReference type="HOGENOM" id="CLU_045375_0_0_9"/>
<dbReference type="Pfam" id="PF00571">
    <property type="entry name" value="CBS"/>
    <property type="match status" value="1"/>
</dbReference>
<dbReference type="InterPro" id="IPR005835">
    <property type="entry name" value="NTP_transferase_dom"/>
</dbReference>
<dbReference type="InterPro" id="IPR029044">
    <property type="entry name" value="Nucleotide-diphossugar_trans"/>
</dbReference>
<dbReference type="InterPro" id="IPR046342">
    <property type="entry name" value="CBS_dom_sf"/>
</dbReference>
<name>G7W544_DESOD</name>
<evidence type="ECO:0000256" key="1">
    <source>
        <dbReference type="PROSITE-ProRule" id="PRU00703"/>
    </source>
</evidence>
<protein>
    <submittedName>
        <fullName evidence="3">Nucleoside-diphosphate-sugar pyrophosphorylase family protein</fullName>
    </submittedName>
</protein>
<evidence type="ECO:0000313" key="4">
    <source>
        <dbReference type="Proteomes" id="UP000006346"/>
    </source>
</evidence>
<dbReference type="Proteomes" id="UP000006346">
    <property type="component" value="Chromosome"/>
</dbReference>
<dbReference type="Pfam" id="PF00483">
    <property type="entry name" value="NTP_transferase"/>
    <property type="match status" value="1"/>
</dbReference>
<keyword evidence="1" id="KW-0129">CBS domain</keyword>
<dbReference type="AlphaFoldDB" id="G7W544"/>
<sequence>MIIHILKGVRILKIGALFISEDKSVLDAMKQIDATANQMLLVVENNKLKAIITDGDIRRHLLREGKLEDRVSAIANYQPRFIYEQDKDKAQELMKKWSILSLPIVNESLEIQSIAFLKDYEIGRNLSLNVPVVIMAGGLGTRLYPYTRILPKPLIPIGEIPITEHIINHFKKYQCNEFHFIVNHKKNMIKAYYSEVEKDYTLEFHNEEIQLGTGGGLCLLKDKLTSTFFLTNCDILIRANYKEIYDFHKQNGNMITMVAAYKHLTIPYGIINMIGNGEIASMIEKPEYSFLTNTGFYVVESEVINRLEENTPIGFTDIIEQQKSLGEKIGVFPVSERCWLDMGQLEELERMRKELEI</sequence>
<reference evidence="3 4" key="2">
    <citation type="journal article" date="2012" name="J. Bacteriol.">
        <title>Complete genome sequences of Desulfosporosinus orientis DSM765T, Desulfosporosinus youngiae DSM17734T, Desulfosporosinus meridiei DSM13257T, and Desulfosporosinus acidiphilus DSM22704T.</title>
        <authorList>
            <person name="Pester M."/>
            <person name="Brambilla E."/>
            <person name="Alazard D."/>
            <person name="Rattei T."/>
            <person name="Weinmaier T."/>
            <person name="Han J."/>
            <person name="Lucas S."/>
            <person name="Lapidus A."/>
            <person name="Cheng J.F."/>
            <person name="Goodwin L."/>
            <person name="Pitluck S."/>
            <person name="Peters L."/>
            <person name="Ovchinnikova G."/>
            <person name="Teshima H."/>
            <person name="Detter J.C."/>
            <person name="Han C.S."/>
            <person name="Tapia R."/>
            <person name="Land M.L."/>
            <person name="Hauser L."/>
            <person name="Kyrpides N.C."/>
            <person name="Ivanova N.N."/>
            <person name="Pagani I."/>
            <person name="Huntmann M."/>
            <person name="Wei C.L."/>
            <person name="Davenport K.W."/>
            <person name="Daligault H."/>
            <person name="Chain P.S."/>
            <person name="Chen A."/>
            <person name="Mavromatis K."/>
            <person name="Markowitz V."/>
            <person name="Szeto E."/>
            <person name="Mikhailova N."/>
            <person name="Pati A."/>
            <person name="Wagner M."/>
            <person name="Woyke T."/>
            <person name="Ollivier B."/>
            <person name="Klenk H.P."/>
            <person name="Spring S."/>
            <person name="Loy A."/>
        </authorList>
    </citation>
    <scope>NUCLEOTIDE SEQUENCE [LARGE SCALE GENOMIC DNA]</scope>
    <source>
        <strain evidence="4">ATCC 19365 / DSM 765 / NCIMB 8382 / VKM B-1628</strain>
    </source>
</reference>
<dbReference type="OrthoDB" id="9801899at2"/>
<dbReference type="eggNOG" id="COG0517">
    <property type="taxonomic scope" value="Bacteria"/>
</dbReference>